<dbReference type="Proteomes" id="UP001626550">
    <property type="component" value="Unassembled WGS sequence"/>
</dbReference>
<reference evidence="1 2" key="1">
    <citation type="submission" date="2024-11" db="EMBL/GenBank/DDBJ databases">
        <title>Adaptive evolution of stress response genes in parasites aligns with host niche diversity.</title>
        <authorList>
            <person name="Hahn C."/>
            <person name="Resl P."/>
        </authorList>
    </citation>
    <scope>NUCLEOTIDE SEQUENCE [LARGE SCALE GENOMIC DNA]</scope>
    <source>
        <strain evidence="1">EGGRZ-B1_66</strain>
        <tissue evidence="1">Body</tissue>
    </source>
</reference>
<protein>
    <submittedName>
        <fullName evidence="1">Uncharacterized protein</fullName>
    </submittedName>
</protein>
<gene>
    <name evidence="1" type="ORF">Ciccas_011036</name>
</gene>
<keyword evidence="2" id="KW-1185">Reference proteome</keyword>
<accession>A0ABD2PU25</accession>
<sequence length="92" mass="10448">MKLNADQLRVLSLGLNFATKNDKVSKTEVMAQLEVLKHQLKDSLKPTSEKAEIEYNTRISALCYGFMKSNDEVEWLPENDKKIAYQTIASAL</sequence>
<evidence type="ECO:0000313" key="2">
    <source>
        <dbReference type="Proteomes" id="UP001626550"/>
    </source>
</evidence>
<proteinExistence type="predicted"/>
<dbReference type="AlphaFoldDB" id="A0ABD2PU25"/>
<organism evidence="1 2">
    <name type="scientific">Cichlidogyrus casuarinus</name>
    <dbReference type="NCBI Taxonomy" id="1844966"/>
    <lineage>
        <taxon>Eukaryota</taxon>
        <taxon>Metazoa</taxon>
        <taxon>Spiralia</taxon>
        <taxon>Lophotrochozoa</taxon>
        <taxon>Platyhelminthes</taxon>
        <taxon>Monogenea</taxon>
        <taxon>Monopisthocotylea</taxon>
        <taxon>Dactylogyridea</taxon>
        <taxon>Ancyrocephalidae</taxon>
        <taxon>Cichlidogyrus</taxon>
    </lineage>
</organism>
<name>A0ABD2PU25_9PLAT</name>
<dbReference type="EMBL" id="JBJKFK010002990">
    <property type="protein sequence ID" value="KAL3310402.1"/>
    <property type="molecule type" value="Genomic_DNA"/>
</dbReference>
<comment type="caution">
    <text evidence="1">The sequence shown here is derived from an EMBL/GenBank/DDBJ whole genome shotgun (WGS) entry which is preliminary data.</text>
</comment>
<evidence type="ECO:0000313" key="1">
    <source>
        <dbReference type="EMBL" id="KAL3310402.1"/>
    </source>
</evidence>